<reference evidence="1 2" key="1">
    <citation type="submission" date="2024-03" db="EMBL/GenBank/DDBJ databases">
        <title>Draft genome sequence of Klenkia terrae.</title>
        <authorList>
            <person name="Duangmal K."/>
            <person name="Chantavorakit T."/>
        </authorList>
    </citation>
    <scope>NUCLEOTIDE SEQUENCE [LARGE SCALE GENOMIC DNA]</scope>
    <source>
        <strain evidence="1 2">JCM 17786</strain>
    </source>
</reference>
<dbReference type="RefSeq" id="WP_336392303.1">
    <property type="nucleotide sequence ID" value="NZ_JBAPLV010000011.1"/>
</dbReference>
<evidence type="ECO:0000313" key="1">
    <source>
        <dbReference type="EMBL" id="MEI4279061.1"/>
    </source>
</evidence>
<name>A0ABU8E863_9ACTN</name>
<accession>A0ABU8E863</accession>
<dbReference type="Proteomes" id="UP001373496">
    <property type="component" value="Unassembled WGS sequence"/>
</dbReference>
<gene>
    <name evidence="1" type="ORF">UXQ13_11355</name>
</gene>
<sequence>MTNLPSTVTAYLDQPAIDQFTADASVTDEGRTHHGPAEIQAWLDRSASEWT</sequence>
<evidence type="ECO:0000313" key="2">
    <source>
        <dbReference type="Proteomes" id="UP001373496"/>
    </source>
</evidence>
<dbReference type="Gene3D" id="3.10.450.50">
    <property type="match status" value="1"/>
</dbReference>
<dbReference type="EMBL" id="JBAPLV010000011">
    <property type="protein sequence ID" value="MEI4279061.1"/>
    <property type="molecule type" value="Genomic_DNA"/>
</dbReference>
<protein>
    <submittedName>
        <fullName evidence="1">Uncharacterized protein</fullName>
    </submittedName>
</protein>
<keyword evidence="2" id="KW-1185">Reference proteome</keyword>
<proteinExistence type="predicted"/>
<organism evidence="1 2">
    <name type="scientific">Klenkia terrae</name>
    <dbReference type="NCBI Taxonomy" id="1052259"/>
    <lineage>
        <taxon>Bacteria</taxon>
        <taxon>Bacillati</taxon>
        <taxon>Actinomycetota</taxon>
        <taxon>Actinomycetes</taxon>
        <taxon>Geodermatophilales</taxon>
        <taxon>Geodermatophilaceae</taxon>
        <taxon>Klenkia</taxon>
    </lineage>
</organism>
<comment type="caution">
    <text evidence="1">The sequence shown here is derived from an EMBL/GenBank/DDBJ whole genome shotgun (WGS) entry which is preliminary data.</text>
</comment>